<evidence type="ECO:0000256" key="9">
    <source>
        <dbReference type="ARBA" id="ARBA00022840"/>
    </source>
</evidence>
<evidence type="ECO:0000256" key="3">
    <source>
        <dbReference type="ARBA" id="ARBA00022679"/>
    </source>
</evidence>
<dbReference type="SMART" id="SM00220">
    <property type="entry name" value="S_TKc"/>
    <property type="match status" value="1"/>
</dbReference>
<keyword evidence="7 14" id="KW-0547">Nucleotide-binding</keyword>
<evidence type="ECO:0000259" key="19">
    <source>
        <dbReference type="PROSITE" id="PS51473"/>
    </source>
</evidence>
<dbReference type="PANTHER" id="PTHR47973">
    <property type="entry name" value="CYSTEINE-RICH RECEPTOR-LIKE PROTEIN KINASE 3"/>
    <property type="match status" value="1"/>
</dbReference>
<dbReference type="PROSITE" id="PS00107">
    <property type="entry name" value="PROTEIN_KINASE_ATP"/>
    <property type="match status" value="1"/>
</dbReference>
<dbReference type="CDD" id="cd23509">
    <property type="entry name" value="Gnk2-like"/>
    <property type="match status" value="2"/>
</dbReference>
<evidence type="ECO:0000256" key="14">
    <source>
        <dbReference type="PROSITE-ProRule" id="PRU10141"/>
    </source>
</evidence>
<keyword evidence="6" id="KW-0677">Repeat</keyword>
<keyword evidence="21" id="KW-1185">Reference proteome</keyword>
<dbReference type="Pfam" id="PF01657">
    <property type="entry name" value="Stress-antifung"/>
    <property type="match status" value="2"/>
</dbReference>
<evidence type="ECO:0000256" key="17">
    <source>
        <dbReference type="SAM" id="SignalP"/>
    </source>
</evidence>
<feature type="signal peptide" evidence="17">
    <location>
        <begin position="1"/>
        <end position="21"/>
    </location>
</feature>
<keyword evidence="9 14" id="KW-0067">ATP-binding</keyword>
<feature type="binding site" evidence="14">
    <location>
        <position position="346"/>
    </location>
    <ligand>
        <name>ATP</name>
        <dbReference type="ChEBI" id="CHEBI:30616"/>
    </ligand>
</feature>
<dbReference type="InterPro" id="IPR000719">
    <property type="entry name" value="Prot_kinase_dom"/>
</dbReference>
<dbReference type="Gene3D" id="3.30.200.20">
    <property type="entry name" value="Phosphorylase Kinase, domain 1"/>
    <property type="match status" value="1"/>
</dbReference>
<dbReference type="GO" id="GO:0004674">
    <property type="term" value="F:protein serine/threonine kinase activity"/>
    <property type="evidence" value="ECO:0000318"/>
    <property type="project" value="GO_Central"/>
</dbReference>
<dbReference type="AlphaFoldDB" id="A0A3Q7F092"/>
<evidence type="ECO:0000256" key="8">
    <source>
        <dbReference type="ARBA" id="ARBA00022777"/>
    </source>
</evidence>
<dbReference type="FunFam" id="3.30.430.20:FF:000015">
    <property type="entry name" value="Cysteine-rich receptor-like protein kinase 3"/>
    <property type="match status" value="1"/>
</dbReference>
<proteinExistence type="predicted"/>
<evidence type="ECO:0000256" key="12">
    <source>
        <dbReference type="ARBA" id="ARBA00023170"/>
    </source>
</evidence>
<comment type="subcellular location">
    <subcellularLocation>
        <location evidence="1">Membrane</location>
        <topology evidence="1">Single-pass membrane protein</topology>
    </subcellularLocation>
</comment>
<evidence type="ECO:0000313" key="21">
    <source>
        <dbReference type="Proteomes" id="UP000004994"/>
    </source>
</evidence>
<dbReference type="GO" id="GO:0005524">
    <property type="term" value="F:ATP binding"/>
    <property type="evidence" value="ECO:0007669"/>
    <property type="project" value="UniProtKB-UniRule"/>
</dbReference>
<sequence>MANVMVIVLCLIFSIVAVAIANPRTELVYKFCGVEQADNVSQFNQNYANAIVAMEPEMKSNKFSIHGEGLAPNRIFVLAQCMDDLSEEDCQICFSAIKTQLPGCFPHISGRVFFDGCFMRFENYSFFYESSSPHDVKRCSDAVNLKNDQFRDVATKVVKDVVTMAPVHGGYAEGRRKTYGLSVYGMAICWNTLDEKACSDCLTNASTAVLDCLPSIEARSLSVGCYFRYSEFDLPMVRISLILKFAGAIFMYLVFILVAVGVCIIAVLVGYIVGTTLHEKTVKHQTKHNGDSSDLESSVMKRSLHFKYSTLEKSTDNFSEERKIGQGGFGEVFKGTLPDGREIAIKRMFLTTEIRNEEISNEIDIIGQAQHQHLVRFLGCCFTADDSFLVYEYLENKSLDLILFGKKDPKKKKELDWKKRLKIVEGTAEGLEYLHNDCQVRIIHRDIKPSNILLDSKYRPKIADFGLARVNIREKGSAPLVIAGTFGYMAPEYLAQGQLSDKVDVYSFGVLILEIVSGQEFNKVPADDTLDTLVTIAWKHFKEKRAYRIIDPSMEIEDVNEVLRVVQIALLCTQESPIMRPDMSTIIKLLTQKNIEVPVPSKPPFIDDSEQHGSIHQHHPSASSVDSCRYYDTHQDNGSFHRYRHHPSASIDSYYDTESVLG</sequence>
<organism evidence="20">
    <name type="scientific">Solanum lycopersicum</name>
    <name type="common">Tomato</name>
    <name type="synonym">Lycopersicon esculentum</name>
    <dbReference type="NCBI Taxonomy" id="4081"/>
    <lineage>
        <taxon>Eukaryota</taxon>
        <taxon>Viridiplantae</taxon>
        <taxon>Streptophyta</taxon>
        <taxon>Embryophyta</taxon>
        <taxon>Tracheophyta</taxon>
        <taxon>Spermatophyta</taxon>
        <taxon>Magnoliopsida</taxon>
        <taxon>eudicotyledons</taxon>
        <taxon>Gunneridae</taxon>
        <taxon>Pentapetalae</taxon>
        <taxon>asterids</taxon>
        <taxon>lamiids</taxon>
        <taxon>Solanales</taxon>
        <taxon>Solanaceae</taxon>
        <taxon>Solanoideae</taxon>
        <taxon>Solaneae</taxon>
        <taxon>Solanum</taxon>
        <taxon>Solanum subgen. Lycopersicon</taxon>
    </lineage>
</organism>
<feature type="region of interest" description="Disordered" evidence="15">
    <location>
        <begin position="604"/>
        <end position="628"/>
    </location>
</feature>
<keyword evidence="4 16" id="KW-0812">Transmembrane</keyword>
<evidence type="ECO:0000256" key="4">
    <source>
        <dbReference type="ARBA" id="ARBA00022692"/>
    </source>
</evidence>
<dbReference type="STRING" id="4081.A0A3Q7F092"/>
<dbReference type="InterPro" id="IPR052059">
    <property type="entry name" value="CR_Ser/Thr_kinase"/>
</dbReference>
<dbReference type="InterPro" id="IPR038408">
    <property type="entry name" value="GNK2_sf"/>
</dbReference>
<evidence type="ECO:0000256" key="13">
    <source>
        <dbReference type="ARBA" id="ARBA00023180"/>
    </source>
</evidence>
<keyword evidence="3" id="KW-0808">Transferase</keyword>
<dbReference type="SUPFAM" id="SSF56112">
    <property type="entry name" value="Protein kinase-like (PK-like)"/>
    <property type="match status" value="1"/>
</dbReference>
<dbReference type="Gramene" id="Solyc02g067780.3.1">
    <property type="protein sequence ID" value="Solyc02g067780.3.1"/>
    <property type="gene ID" value="Solyc02g067780.3"/>
</dbReference>
<keyword evidence="13" id="KW-0325">Glycoprotein</keyword>
<keyword evidence="11 16" id="KW-0472">Membrane</keyword>
<accession>A0A3Q7F092</accession>
<evidence type="ECO:0000256" key="6">
    <source>
        <dbReference type="ARBA" id="ARBA00022737"/>
    </source>
</evidence>
<keyword evidence="8" id="KW-0418">Kinase</keyword>
<evidence type="ECO:0000313" key="20">
    <source>
        <dbReference type="EnsemblPlants" id="Solyc02g067780.3.1"/>
    </source>
</evidence>
<dbReference type="InterPro" id="IPR011009">
    <property type="entry name" value="Kinase-like_dom_sf"/>
</dbReference>
<feature type="transmembrane region" description="Helical" evidence="16">
    <location>
        <begin position="249"/>
        <end position="273"/>
    </location>
</feature>
<feature type="chain" id="PRO_5018743121" description="Protein kinase domain-containing protein" evidence="17">
    <location>
        <begin position="22"/>
        <end position="662"/>
    </location>
</feature>
<dbReference type="PROSITE" id="PS00108">
    <property type="entry name" value="PROTEIN_KINASE_ST"/>
    <property type="match status" value="1"/>
</dbReference>
<evidence type="ECO:0000256" key="15">
    <source>
        <dbReference type="SAM" id="MobiDB-lite"/>
    </source>
</evidence>
<dbReference type="PROSITE" id="PS50011">
    <property type="entry name" value="PROTEIN_KINASE_DOM"/>
    <property type="match status" value="1"/>
</dbReference>
<dbReference type="InterPro" id="IPR008271">
    <property type="entry name" value="Ser/Thr_kinase_AS"/>
</dbReference>
<dbReference type="Proteomes" id="UP000004994">
    <property type="component" value="Chromosome 2"/>
</dbReference>
<dbReference type="InterPro" id="IPR017441">
    <property type="entry name" value="Protein_kinase_ATP_BS"/>
</dbReference>
<evidence type="ECO:0000256" key="10">
    <source>
        <dbReference type="ARBA" id="ARBA00022989"/>
    </source>
</evidence>
<dbReference type="OMA" id="MAICWNT"/>
<keyword evidence="5 17" id="KW-0732">Signal</keyword>
<dbReference type="Gene3D" id="1.10.510.10">
    <property type="entry name" value="Transferase(Phosphotransferase) domain 1"/>
    <property type="match status" value="1"/>
</dbReference>
<dbReference type="PROSITE" id="PS51473">
    <property type="entry name" value="GNK2"/>
    <property type="match status" value="2"/>
</dbReference>
<reference evidence="20" key="1">
    <citation type="journal article" date="2012" name="Nature">
        <title>The tomato genome sequence provides insights into fleshy fruit evolution.</title>
        <authorList>
            <consortium name="Tomato Genome Consortium"/>
        </authorList>
    </citation>
    <scope>NUCLEOTIDE SEQUENCE [LARGE SCALE GENOMIC DNA]</scope>
    <source>
        <strain evidence="20">cv. Heinz 1706</strain>
    </source>
</reference>
<dbReference type="EnsemblPlants" id="Solyc02g067780.3.1">
    <property type="protein sequence ID" value="Solyc02g067780.3.1"/>
    <property type="gene ID" value="Solyc02g067780.3"/>
</dbReference>
<reference evidence="20" key="2">
    <citation type="submission" date="2019-01" db="UniProtKB">
        <authorList>
            <consortium name="EnsemblPlants"/>
        </authorList>
    </citation>
    <scope>IDENTIFICATION</scope>
    <source>
        <strain evidence="20">cv. Heinz 1706</strain>
    </source>
</reference>
<dbReference type="PaxDb" id="4081-Solyc02g067780.2.1"/>
<dbReference type="InParanoid" id="A0A3Q7F092"/>
<dbReference type="GO" id="GO:0016020">
    <property type="term" value="C:membrane"/>
    <property type="evidence" value="ECO:0007669"/>
    <property type="project" value="UniProtKB-SubCell"/>
</dbReference>
<keyword evidence="2" id="KW-0723">Serine/threonine-protein kinase</keyword>
<evidence type="ECO:0000256" key="11">
    <source>
        <dbReference type="ARBA" id="ARBA00023136"/>
    </source>
</evidence>
<keyword evidence="10 16" id="KW-1133">Transmembrane helix</keyword>
<dbReference type="Pfam" id="PF00069">
    <property type="entry name" value="Pkinase"/>
    <property type="match status" value="1"/>
</dbReference>
<name>A0A3Q7F092_SOLLC</name>
<protein>
    <recommendedName>
        <fullName evidence="22">Protein kinase domain-containing protein</fullName>
    </recommendedName>
</protein>
<feature type="domain" description="Protein kinase" evidence="18">
    <location>
        <begin position="318"/>
        <end position="606"/>
    </location>
</feature>
<keyword evidence="12" id="KW-0675">Receptor</keyword>
<evidence type="ECO:0000256" key="5">
    <source>
        <dbReference type="ARBA" id="ARBA00022729"/>
    </source>
</evidence>
<evidence type="ECO:0000256" key="7">
    <source>
        <dbReference type="ARBA" id="ARBA00022741"/>
    </source>
</evidence>
<evidence type="ECO:0008006" key="22">
    <source>
        <dbReference type="Google" id="ProtNLM"/>
    </source>
</evidence>
<evidence type="ECO:0000256" key="16">
    <source>
        <dbReference type="SAM" id="Phobius"/>
    </source>
</evidence>
<feature type="domain" description="Gnk2-homologous" evidence="19">
    <location>
        <begin position="25"/>
        <end position="126"/>
    </location>
</feature>
<dbReference type="Gene3D" id="3.30.430.20">
    <property type="entry name" value="Gnk2 domain, C-X8-C-X2-C motif"/>
    <property type="match status" value="2"/>
</dbReference>
<evidence type="ECO:0000256" key="2">
    <source>
        <dbReference type="ARBA" id="ARBA00022527"/>
    </source>
</evidence>
<evidence type="ECO:0000256" key="1">
    <source>
        <dbReference type="ARBA" id="ARBA00004167"/>
    </source>
</evidence>
<dbReference type="FunFam" id="1.10.510.10:FF:000336">
    <property type="entry name" value="Cysteine-rich receptor-like protein kinase 2"/>
    <property type="match status" value="1"/>
</dbReference>
<feature type="domain" description="Gnk2-homologous" evidence="19">
    <location>
        <begin position="131"/>
        <end position="234"/>
    </location>
</feature>
<dbReference type="InterPro" id="IPR002902">
    <property type="entry name" value="GNK2"/>
</dbReference>
<evidence type="ECO:0000259" key="18">
    <source>
        <dbReference type="PROSITE" id="PS50011"/>
    </source>
</evidence>